<comment type="caution">
    <text evidence="10">The sequence shown here is derived from an EMBL/GenBank/DDBJ whole genome shotgun (WGS) entry which is preliminary data.</text>
</comment>
<dbReference type="GO" id="GO:0045892">
    <property type="term" value="P:negative regulation of DNA-templated transcription"/>
    <property type="evidence" value="ECO:0007669"/>
    <property type="project" value="UniProtKB-UniRule"/>
</dbReference>
<keyword evidence="4 7" id="KW-0805">Transcription regulation</keyword>
<dbReference type="InterPro" id="IPR005144">
    <property type="entry name" value="ATP-cone_dom"/>
</dbReference>
<dbReference type="AlphaFoldDB" id="A0A537JXD9"/>
<dbReference type="Pfam" id="PF03477">
    <property type="entry name" value="ATP-cone"/>
    <property type="match status" value="1"/>
</dbReference>
<dbReference type="InterPro" id="IPR055173">
    <property type="entry name" value="NrdR-like_N"/>
</dbReference>
<keyword evidence="7" id="KW-0863">Zinc-finger</keyword>
<dbReference type="NCBIfam" id="TIGR00244">
    <property type="entry name" value="transcriptional regulator NrdR"/>
    <property type="match status" value="1"/>
</dbReference>
<evidence type="ECO:0000313" key="11">
    <source>
        <dbReference type="Proteomes" id="UP000318509"/>
    </source>
</evidence>
<sequence length="167" mass="19232">MRCPYCQKKDSKVLDSRAIEDGDGIRRRRECPGCRRRFTTFERAERAALLVIKRDGRREAFDRTKILIGLVRACEGRPVSRAVLEAAAEEIEMDLGKRGVPSVASREIGDQVIERLRRMDDVAYVRFASVYRRVEDVDRLMEEIERLKARKQLEAELASQITLIPAP</sequence>
<evidence type="ECO:0000313" key="10">
    <source>
        <dbReference type="EMBL" id="TMI88208.1"/>
    </source>
</evidence>
<proteinExistence type="inferred from homology"/>
<organism evidence="10 11">
    <name type="scientific">Candidatus Segetimicrobium genomatis</name>
    <dbReference type="NCBI Taxonomy" id="2569760"/>
    <lineage>
        <taxon>Bacteria</taxon>
        <taxon>Bacillati</taxon>
        <taxon>Candidatus Sysuimicrobiota</taxon>
        <taxon>Candidatus Sysuimicrobiia</taxon>
        <taxon>Candidatus Sysuimicrobiales</taxon>
        <taxon>Candidatus Segetimicrobiaceae</taxon>
        <taxon>Candidatus Segetimicrobium</taxon>
    </lineage>
</organism>
<accession>A0A537JXD9</accession>
<evidence type="ECO:0000256" key="4">
    <source>
        <dbReference type="ARBA" id="ARBA00023015"/>
    </source>
</evidence>
<protein>
    <recommendedName>
        <fullName evidence="7">Transcriptional repressor NrdR</fullName>
    </recommendedName>
</protein>
<dbReference type="PANTHER" id="PTHR30455">
    <property type="entry name" value="TRANSCRIPTIONAL REPRESSOR NRDR"/>
    <property type="match status" value="1"/>
</dbReference>
<dbReference type="Pfam" id="PF22811">
    <property type="entry name" value="Zn_ribbon_NrdR"/>
    <property type="match status" value="1"/>
</dbReference>
<dbReference type="GO" id="GO:0003677">
    <property type="term" value="F:DNA binding"/>
    <property type="evidence" value="ECO:0007669"/>
    <property type="project" value="UniProtKB-KW"/>
</dbReference>
<keyword evidence="7" id="KW-0479">Metal-binding</keyword>
<dbReference type="Proteomes" id="UP000318509">
    <property type="component" value="Unassembled WGS sequence"/>
</dbReference>
<keyword evidence="7" id="KW-0862">Zinc</keyword>
<comment type="cofactor">
    <cofactor evidence="7">
        <name>Zn(2+)</name>
        <dbReference type="ChEBI" id="CHEBI:29105"/>
    </cofactor>
    <text evidence="7">Binds 1 zinc ion.</text>
</comment>
<dbReference type="HAMAP" id="MF_00440">
    <property type="entry name" value="NrdR"/>
    <property type="match status" value="1"/>
</dbReference>
<evidence type="ECO:0000259" key="8">
    <source>
        <dbReference type="Pfam" id="PF03477"/>
    </source>
</evidence>
<feature type="domain" description="ATP-cone" evidence="8">
    <location>
        <begin position="50"/>
        <end position="136"/>
    </location>
</feature>
<evidence type="ECO:0000256" key="3">
    <source>
        <dbReference type="ARBA" id="ARBA00022840"/>
    </source>
</evidence>
<dbReference type="GO" id="GO:0008270">
    <property type="term" value="F:zinc ion binding"/>
    <property type="evidence" value="ECO:0007669"/>
    <property type="project" value="UniProtKB-UniRule"/>
</dbReference>
<comment type="function">
    <text evidence="7">Negatively regulates transcription of bacterial ribonucleotide reductase nrd genes and operons by binding to NrdR-boxes.</text>
</comment>
<evidence type="ECO:0000259" key="9">
    <source>
        <dbReference type="Pfam" id="PF22811"/>
    </source>
</evidence>
<dbReference type="EMBL" id="VBAK01000143">
    <property type="protein sequence ID" value="TMI88208.1"/>
    <property type="molecule type" value="Genomic_DNA"/>
</dbReference>
<keyword evidence="2 7" id="KW-0547">Nucleotide-binding</keyword>
<reference evidence="10 11" key="1">
    <citation type="journal article" date="2019" name="Nat. Microbiol.">
        <title>Mediterranean grassland soil C-N compound turnover is dependent on rainfall and depth, and is mediated by genomically divergent microorganisms.</title>
        <authorList>
            <person name="Diamond S."/>
            <person name="Andeer P.F."/>
            <person name="Li Z."/>
            <person name="Crits-Christoph A."/>
            <person name="Burstein D."/>
            <person name="Anantharaman K."/>
            <person name="Lane K.R."/>
            <person name="Thomas B.C."/>
            <person name="Pan C."/>
            <person name="Northen T.R."/>
            <person name="Banfield J.F."/>
        </authorList>
    </citation>
    <scope>NUCLEOTIDE SEQUENCE [LARGE SCALE GENOMIC DNA]</scope>
    <source>
        <strain evidence="10">NP_3</strain>
    </source>
</reference>
<keyword evidence="1 7" id="KW-0678">Repressor</keyword>
<evidence type="ECO:0000256" key="1">
    <source>
        <dbReference type="ARBA" id="ARBA00022491"/>
    </source>
</evidence>
<evidence type="ECO:0000256" key="2">
    <source>
        <dbReference type="ARBA" id="ARBA00022741"/>
    </source>
</evidence>
<dbReference type="GO" id="GO:0005524">
    <property type="term" value="F:ATP binding"/>
    <property type="evidence" value="ECO:0007669"/>
    <property type="project" value="UniProtKB-KW"/>
</dbReference>
<comment type="similarity">
    <text evidence="7">Belongs to the NrdR family.</text>
</comment>
<gene>
    <name evidence="7 10" type="primary">nrdR</name>
    <name evidence="10" type="ORF">E6H00_13260</name>
</gene>
<evidence type="ECO:0000256" key="6">
    <source>
        <dbReference type="ARBA" id="ARBA00023163"/>
    </source>
</evidence>
<dbReference type="PANTHER" id="PTHR30455:SF2">
    <property type="entry name" value="TRANSCRIPTIONAL REPRESSOR NRDR"/>
    <property type="match status" value="1"/>
</dbReference>
<keyword evidence="3 7" id="KW-0067">ATP-binding</keyword>
<keyword evidence="6 7" id="KW-0804">Transcription</keyword>
<evidence type="ECO:0000256" key="7">
    <source>
        <dbReference type="HAMAP-Rule" id="MF_00440"/>
    </source>
</evidence>
<evidence type="ECO:0000256" key="5">
    <source>
        <dbReference type="ARBA" id="ARBA00023125"/>
    </source>
</evidence>
<dbReference type="InterPro" id="IPR003796">
    <property type="entry name" value="RNR_NrdR-like"/>
</dbReference>
<feature type="zinc finger region" evidence="7">
    <location>
        <begin position="3"/>
        <end position="34"/>
    </location>
</feature>
<name>A0A537JXD9_9BACT</name>
<keyword evidence="5 7" id="KW-0238">DNA-binding</keyword>
<feature type="domain" description="Transcriptional repressor NrdR-like N-terminal" evidence="9">
    <location>
        <begin position="1"/>
        <end position="42"/>
    </location>
</feature>